<name>A0AAV4HM99_9GAST</name>
<dbReference type="InterPro" id="IPR019402">
    <property type="entry name" value="CWH43_N"/>
</dbReference>
<dbReference type="GO" id="GO:0006506">
    <property type="term" value="P:GPI anchor biosynthetic process"/>
    <property type="evidence" value="ECO:0007669"/>
    <property type="project" value="TreeGrafter"/>
</dbReference>
<evidence type="ECO:0000259" key="2">
    <source>
        <dbReference type="Pfam" id="PF10277"/>
    </source>
</evidence>
<evidence type="ECO:0000256" key="1">
    <source>
        <dbReference type="SAM" id="MobiDB-lite"/>
    </source>
</evidence>
<protein>
    <submittedName>
        <fullName evidence="3">Post-GPI attachment to proteins factor 2-like</fullName>
    </submittedName>
</protein>
<feature type="region of interest" description="Disordered" evidence="1">
    <location>
        <begin position="1"/>
        <end position="20"/>
    </location>
</feature>
<evidence type="ECO:0000313" key="4">
    <source>
        <dbReference type="Proteomes" id="UP000762676"/>
    </source>
</evidence>
<dbReference type="AlphaFoldDB" id="A0AAV4HM99"/>
<dbReference type="EMBL" id="BMAT01012758">
    <property type="protein sequence ID" value="GFR98719.1"/>
    <property type="molecule type" value="Genomic_DNA"/>
</dbReference>
<sequence>MTTADAQHPSRSEINGTADKRDEKQVQVKNYIPSISAVTGITPQTYLWRTSIGLQAAPRLSVCFFYYNQYRNKIHQVAPHRLTLYRQLIRLNFWLNFIENSCLILVAFITNRENYRQTDGLISCAHQLRQANKDRQKSRPKRPEGSKRRWNAYLGIQHQPWQASITSNIDQTTDAHAVDIYIGKASFCIANVYVAPVMNSRNDTLV</sequence>
<feature type="domain" description="CWH43-like N-terminal" evidence="2">
    <location>
        <begin position="25"/>
        <end position="115"/>
    </location>
</feature>
<comment type="caution">
    <text evidence="3">The sequence shown here is derived from an EMBL/GenBank/DDBJ whole genome shotgun (WGS) entry which is preliminary data.</text>
</comment>
<dbReference type="GO" id="GO:0000139">
    <property type="term" value="C:Golgi membrane"/>
    <property type="evidence" value="ECO:0007669"/>
    <property type="project" value="InterPro"/>
</dbReference>
<organism evidence="3 4">
    <name type="scientific">Elysia marginata</name>
    <dbReference type="NCBI Taxonomy" id="1093978"/>
    <lineage>
        <taxon>Eukaryota</taxon>
        <taxon>Metazoa</taxon>
        <taxon>Spiralia</taxon>
        <taxon>Lophotrochozoa</taxon>
        <taxon>Mollusca</taxon>
        <taxon>Gastropoda</taxon>
        <taxon>Heterobranchia</taxon>
        <taxon>Euthyneura</taxon>
        <taxon>Panpulmonata</taxon>
        <taxon>Sacoglossa</taxon>
        <taxon>Placobranchoidea</taxon>
        <taxon>Plakobranchidae</taxon>
        <taxon>Elysia</taxon>
    </lineage>
</organism>
<dbReference type="Pfam" id="PF10277">
    <property type="entry name" value="Frag1"/>
    <property type="match status" value="1"/>
</dbReference>
<reference evidence="3 4" key="1">
    <citation type="journal article" date="2021" name="Elife">
        <title>Chloroplast acquisition without the gene transfer in kleptoplastic sea slugs, Plakobranchus ocellatus.</title>
        <authorList>
            <person name="Maeda T."/>
            <person name="Takahashi S."/>
            <person name="Yoshida T."/>
            <person name="Shimamura S."/>
            <person name="Takaki Y."/>
            <person name="Nagai Y."/>
            <person name="Toyoda A."/>
            <person name="Suzuki Y."/>
            <person name="Arimoto A."/>
            <person name="Ishii H."/>
            <person name="Satoh N."/>
            <person name="Nishiyama T."/>
            <person name="Hasebe M."/>
            <person name="Maruyama T."/>
            <person name="Minagawa J."/>
            <person name="Obokata J."/>
            <person name="Shigenobu S."/>
        </authorList>
    </citation>
    <scope>NUCLEOTIDE SEQUENCE [LARGE SCALE GENOMIC DNA]</scope>
</reference>
<dbReference type="PANTHER" id="PTHR12892">
    <property type="entry name" value="FGF RECEPTOR ACTIVATING PROTEIN 1"/>
    <property type="match status" value="1"/>
</dbReference>
<dbReference type="GO" id="GO:0005789">
    <property type="term" value="C:endoplasmic reticulum membrane"/>
    <property type="evidence" value="ECO:0007669"/>
    <property type="project" value="TreeGrafter"/>
</dbReference>
<proteinExistence type="predicted"/>
<dbReference type="InterPro" id="IPR039545">
    <property type="entry name" value="PGAP2"/>
</dbReference>
<dbReference type="PANTHER" id="PTHR12892:SF17">
    <property type="entry name" value="POST-GPI ATTACHMENT TO PROTEINS FACTOR 2-LIKE"/>
    <property type="match status" value="1"/>
</dbReference>
<keyword evidence="4" id="KW-1185">Reference proteome</keyword>
<accession>A0AAV4HM99</accession>
<gene>
    <name evidence="3" type="ORF">ElyMa_006356700</name>
</gene>
<dbReference type="Proteomes" id="UP000762676">
    <property type="component" value="Unassembled WGS sequence"/>
</dbReference>
<evidence type="ECO:0000313" key="3">
    <source>
        <dbReference type="EMBL" id="GFR98719.1"/>
    </source>
</evidence>